<dbReference type="WBParaSite" id="SCUD_0002300201-mRNA-1">
    <property type="protein sequence ID" value="SCUD_0002300201-mRNA-1"/>
    <property type="gene ID" value="SCUD_0002300201"/>
</dbReference>
<evidence type="ECO:0000313" key="2">
    <source>
        <dbReference type="Proteomes" id="UP000279833"/>
    </source>
</evidence>
<gene>
    <name evidence="1" type="ORF">SCUD_LOCUS22999</name>
</gene>
<evidence type="ECO:0000313" key="1">
    <source>
        <dbReference type="EMBL" id="VDP81032.1"/>
    </source>
</evidence>
<sequence>MSEAIAVLNAAKLGVSKRTRDTSNGARFADRQIYMHLPRIR</sequence>
<proteinExistence type="predicted"/>
<dbReference type="Proteomes" id="UP000279833">
    <property type="component" value="Unassembled WGS sequence"/>
</dbReference>
<protein>
    <submittedName>
        <fullName evidence="3">Transposase</fullName>
    </submittedName>
</protein>
<dbReference type="EMBL" id="UZAK01051612">
    <property type="protein sequence ID" value="VDP81032.1"/>
    <property type="molecule type" value="Genomic_DNA"/>
</dbReference>
<dbReference type="AlphaFoldDB" id="A0A183L6N0"/>
<evidence type="ECO:0000313" key="3">
    <source>
        <dbReference type="WBParaSite" id="SCUD_0002300201-mRNA-1"/>
    </source>
</evidence>
<keyword evidence="2" id="KW-1185">Reference proteome</keyword>
<accession>A0A183L6N0</accession>
<reference evidence="1 2" key="2">
    <citation type="submission" date="2018-11" db="EMBL/GenBank/DDBJ databases">
        <authorList>
            <consortium name="Pathogen Informatics"/>
        </authorList>
    </citation>
    <scope>NUCLEOTIDE SEQUENCE [LARGE SCALE GENOMIC DNA]</scope>
    <source>
        <strain evidence="1">Dakar</strain>
        <strain evidence="2">Dakar, Senegal</strain>
    </source>
</reference>
<reference evidence="3" key="1">
    <citation type="submission" date="2016-06" db="UniProtKB">
        <authorList>
            <consortium name="WormBaseParasite"/>
        </authorList>
    </citation>
    <scope>IDENTIFICATION</scope>
</reference>
<name>A0A183L6N0_9TREM</name>
<organism evidence="3">
    <name type="scientific">Schistosoma curassoni</name>
    <dbReference type="NCBI Taxonomy" id="6186"/>
    <lineage>
        <taxon>Eukaryota</taxon>
        <taxon>Metazoa</taxon>
        <taxon>Spiralia</taxon>
        <taxon>Lophotrochozoa</taxon>
        <taxon>Platyhelminthes</taxon>
        <taxon>Trematoda</taxon>
        <taxon>Digenea</taxon>
        <taxon>Strigeidida</taxon>
        <taxon>Schistosomatoidea</taxon>
        <taxon>Schistosomatidae</taxon>
        <taxon>Schistosoma</taxon>
    </lineage>
</organism>